<feature type="compositionally biased region" description="Basic residues" evidence="1">
    <location>
        <begin position="1"/>
        <end position="12"/>
    </location>
</feature>
<dbReference type="Proteomes" id="UP000824469">
    <property type="component" value="Unassembled WGS sequence"/>
</dbReference>
<evidence type="ECO:0000313" key="2">
    <source>
        <dbReference type="EMBL" id="KAH9294120.1"/>
    </source>
</evidence>
<feature type="compositionally biased region" description="Basic and acidic residues" evidence="1">
    <location>
        <begin position="13"/>
        <end position="22"/>
    </location>
</feature>
<evidence type="ECO:0000256" key="1">
    <source>
        <dbReference type="SAM" id="MobiDB-lite"/>
    </source>
</evidence>
<keyword evidence="3" id="KW-1185">Reference proteome</keyword>
<accession>A0AA38C4W9</accession>
<dbReference type="AlphaFoldDB" id="A0AA38C4W9"/>
<feature type="region of interest" description="Disordered" evidence="1">
    <location>
        <begin position="1"/>
        <end position="22"/>
    </location>
</feature>
<gene>
    <name evidence="2" type="ORF">KI387_040677</name>
</gene>
<reference evidence="2 3" key="1">
    <citation type="journal article" date="2021" name="Nat. Plants">
        <title>The Taxus genome provides insights into paclitaxel biosynthesis.</title>
        <authorList>
            <person name="Xiong X."/>
            <person name="Gou J."/>
            <person name="Liao Q."/>
            <person name="Li Y."/>
            <person name="Zhou Q."/>
            <person name="Bi G."/>
            <person name="Li C."/>
            <person name="Du R."/>
            <person name="Wang X."/>
            <person name="Sun T."/>
            <person name="Guo L."/>
            <person name="Liang H."/>
            <person name="Lu P."/>
            <person name="Wu Y."/>
            <person name="Zhang Z."/>
            <person name="Ro D.K."/>
            <person name="Shang Y."/>
            <person name="Huang S."/>
            <person name="Yan J."/>
        </authorList>
    </citation>
    <scope>NUCLEOTIDE SEQUENCE [LARGE SCALE GENOMIC DNA]</scope>
    <source>
        <strain evidence="2">Ta-2019</strain>
    </source>
</reference>
<dbReference type="EMBL" id="JAHRHJ020000374">
    <property type="protein sequence ID" value="KAH9294120.1"/>
    <property type="molecule type" value="Genomic_DNA"/>
</dbReference>
<organism evidence="2 3">
    <name type="scientific">Taxus chinensis</name>
    <name type="common">Chinese yew</name>
    <name type="synonym">Taxus wallichiana var. chinensis</name>
    <dbReference type="NCBI Taxonomy" id="29808"/>
    <lineage>
        <taxon>Eukaryota</taxon>
        <taxon>Viridiplantae</taxon>
        <taxon>Streptophyta</taxon>
        <taxon>Embryophyta</taxon>
        <taxon>Tracheophyta</taxon>
        <taxon>Spermatophyta</taxon>
        <taxon>Pinopsida</taxon>
        <taxon>Pinidae</taxon>
        <taxon>Conifers II</taxon>
        <taxon>Cupressales</taxon>
        <taxon>Taxaceae</taxon>
        <taxon>Taxus</taxon>
    </lineage>
</organism>
<sequence length="129" mass="15246">MLRHHSHLHGRHFQKDQKETAADRRVMDAGVTESYRLWWVAELRGTHERADHPDIAVITVERDHLQGLVHQLQTQVNETTGLLEVSQSRVERLEARFLHVRGRIRMLQERLVDQWEEPIAVAPLRMERP</sequence>
<comment type="caution">
    <text evidence="2">The sequence shown here is derived from an EMBL/GenBank/DDBJ whole genome shotgun (WGS) entry which is preliminary data.</text>
</comment>
<name>A0AA38C4W9_TAXCH</name>
<evidence type="ECO:0000313" key="3">
    <source>
        <dbReference type="Proteomes" id="UP000824469"/>
    </source>
</evidence>
<feature type="non-terminal residue" evidence="2">
    <location>
        <position position="129"/>
    </location>
</feature>
<protein>
    <submittedName>
        <fullName evidence="2">Uncharacterized protein</fullName>
    </submittedName>
</protein>
<proteinExistence type="predicted"/>